<evidence type="ECO:0000256" key="2">
    <source>
        <dbReference type="ARBA" id="ARBA00023004"/>
    </source>
</evidence>
<evidence type="ECO:0000256" key="3">
    <source>
        <dbReference type="ARBA" id="ARBA00023014"/>
    </source>
</evidence>
<proteinExistence type="predicted"/>
<protein>
    <submittedName>
        <fullName evidence="5">Uncharacterized protein</fullName>
    </submittedName>
</protein>
<dbReference type="SUPFAM" id="SSF47802">
    <property type="entry name" value="DNA polymerase beta, N-terminal domain-like"/>
    <property type="match status" value="1"/>
</dbReference>
<dbReference type="Gene3D" id="1.10.150.110">
    <property type="entry name" value="DNA polymerase beta, N-terminal domain-like"/>
    <property type="match status" value="1"/>
</dbReference>
<dbReference type="InterPro" id="IPR027421">
    <property type="entry name" value="DNA_pol_lamdba_lyase_dom_sf"/>
</dbReference>
<gene>
    <name evidence="4" type="ORF">AN188_00014</name>
    <name evidence="5" type="ORF">APG09_01279</name>
</gene>
<dbReference type="Gene3D" id="3.80.30.30">
    <property type="match status" value="1"/>
</dbReference>
<organism evidence="5">
    <name type="scientific">Candidatus Methanofastidiosum methylothiophilum</name>
    <dbReference type="NCBI Taxonomy" id="1705564"/>
    <lineage>
        <taxon>Archaea</taxon>
        <taxon>Methanobacteriati</taxon>
        <taxon>Methanobacteriota</taxon>
        <taxon>Stenosarchaea group</taxon>
        <taxon>Candidatus Methanofastidiosia</taxon>
        <taxon>Candidatus Methanofastidiosales</taxon>
        <taxon>Candidatus Methanofastidiosaceae</taxon>
        <taxon>Candidatus Methanofastidiosum</taxon>
    </lineage>
</organism>
<accession>A0A150JDY8</accession>
<sequence>MYKEYSTKHILNVHKHCDGGWFWIKYSASPYLGCEYGCSYCYCREDKYDPHKREIDPEIIELEDPFSEYIKVKKDAPDLFRKAITNKPKDLIYLDSYQPVENKYGYCRKILEACLDLEFPIFINEKSPLLLKDLDILNEINKKSYVNVGWSIIASSADKAFSIFEPNSPNPNSRFESMKILSENNILTGTILMPILPYIYDSEDNIEEVVKKTASNGGKYILDGGLTLNGYCKNYFFNFLEKYNSSLIEKYELLFSNDKLYSQVNIKIHKIVLKYCQKYNLQNYITRPIDYFPIEYQINKKVSEKLFLKAREIQLEGGDRYKEWAYRKAAWEVDELEESISTIYRNEGLKGLLKIKGVGKSIGMEIEKLIKSNN</sequence>
<dbReference type="Proteomes" id="UP000092420">
    <property type="component" value="Unassembled WGS sequence"/>
</dbReference>
<dbReference type="PANTHER" id="PTHR43432">
    <property type="entry name" value="SLR0285 PROTEIN"/>
    <property type="match status" value="1"/>
</dbReference>
<dbReference type="PANTHER" id="PTHR43432:SF5">
    <property type="entry name" value="ELP3_MIAA_NIFB-LIKE RADICAL SAM CORE DOMAIN-CONTAINING PROTEIN"/>
    <property type="match status" value="1"/>
</dbReference>
<keyword evidence="2" id="KW-0408">Iron</keyword>
<evidence type="ECO:0000313" key="6">
    <source>
        <dbReference type="Proteomes" id="UP000092420"/>
    </source>
</evidence>
<dbReference type="InterPro" id="IPR040086">
    <property type="entry name" value="MJ0683-like"/>
</dbReference>
<dbReference type="InterPro" id="IPR007197">
    <property type="entry name" value="rSAM"/>
</dbReference>
<dbReference type="GO" id="GO:0051536">
    <property type="term" value="F:iron-sulfur cluster binding"/>
    <property type="evidence" value="ECO:0007669"/>
    <property type="project" value="UniProtKB-KW"/>
</dbReference>
<dbReference type="EMBL" id="LNJE01000016">
    <property type="protein sequence ID" value="KYC56799.1"/>
    <property type="molecule type" value="Genomic_DNA"/>
</dbReference>
<evidence type="ECO:0000313" key="4">
    <source>
        <dbReference type="EMBL" id="KYC55365.1"/>
    </source>
</evidence>
<dbReference type="GO" id="GO:0003824">
    <property type="term" value="F:catalytic activity"/>
    <property type="evidence" value="ECO:0007669"/>
    <property type="project" value="InterPro"/>
</dbReference>
<name>A0A150JG09_9EURY</name>
<reference evidence="5 6" key="1">
    <citation type="journal article" date="2016" name="ISME J.">
        <title>Chasing the elusive Euryarchaeota class WSA2: genomes reveal a uniquely fastidious methyl-reducing methanogen.</title>
        <authorList>
            <person name="Nobu M.K."/>
            <person name="Narihiro T."/>
            <person name="Kuroda K."/>
            <person name="Mei R."/>
            <person name="Liu W.T."/>
        </authorList>
    </citation>
    <scope>NUCLEOTIDE SEQUENCE [LARGE SCALE GENOMIC DNA]</scope>
    <source>
        <strain evidence="4">ADurb1013_Bin02101</strain>
        <strain evidence="5">ADurb1213_Bin02801</strain>
    </source>
</reference>
<dbReference type="SFLD" id="SFLDG01084">
    <property type="entry name" value="Uncharacterised_Radical_SAM_Su"/>
    <property type="match status" value="1"/>
</dbReference>
<accession>A0A150JG09</accession>
<evidence type="ECO:0000313" key="5">
    <source>
        <dbReference type="EMBL" id="KYC56799.1"/>
    </source>
</evidence>
<evidence type="ECO:0000256" key="1">
    <source>
        <dbReference type="ARBA" id="ARBA00022723"/>
    </source>
</evidence>
<dbReference type="EMBL" id="LNJB01000001">
    <property type="protein sequence ID" value="KYC55365.1"/>
    <property type="molecule type" value="Genomic_DNA"/>
</dbReference>
<dbReference type="AlphaFoldDB" id="A0A150JG09"/>
<keyword evidence="1" id="KW-0479">Metal-binding</keyword>
<dbReference type="SFLD" id="SFLDS00029">
    <property type="entry name" value="Radical_SAM"/>
    <property type="match status" value="1"/>
</dbReference>
<dbReference type="GO" id="GO:0046872">
    <property type="term" value="F:metal ion binding"/>
    <property type="evidence" value="ECO:0007669"/>
    <property type="project" value="UniProtKB-KW"/>
</dbReference>
<accession>A0A150JHR6</accession>
<keyword evidence="3" id="KW-0411">Iron-sulfur</keyword>
<comment type="caution">
    <text evidence="5">The sequence shown here is derived from an EMBL/GenBank/DDBJ whole genome shotgun (WGS) entry which is preliminary data.</text>
</comment>